<evidence type="ECO:0000313" key="2">
    <source>
        <dbReference type="Proteomes" id="UP001430065"/>
    </source>
</evidence>
<dbReference type="Proteomes" id="UP001430065">
    <property type="component" value="Unassembled WGS sequence"/>
</dbReference>
<dbReference type="RefSeq" id="WP_204636558.1">
    <property type="nucleotide sequence ID" value="NZ_JADIKC010000005.1"/>
</dbReference>
<protein>
    <submittedName>
        <fullName evidence="1">Uncharacterized protein</fullName>
    </submittedName>
</protein>
<organism evidence="1 2">
    <name type="scientific">Dyella kyungheensis</name>
    <dbReference type="NCBI Taxonomy" id="1242174"/>
    <lineage>
        <taxon>Bacteria</taxon>
        <taxon>Pseudomonadati</taxon>
        <taxon>Pseudomonadota</taxon>
        <taxon>Gammaproteobacteria</taxon>
        <taxon>Lysobacterales</taxon>
        <taxon>Rhodanobacteraceae</taxon>
        <taxon>Dyella</taxon>
    </lineage>
</organism>
<gene>
    <name evidence="1" type="ORF">ISP20_13255</name>
</gene>
<evidence type="ECO:0000313" key="1">
    <source>
        <dbReference type="EMBL" id="MBM7122126.1"/>
    </source>
</evidence>
<reference evidence="1 2" key="1">
    <citation type="submission" date="2020-10" db="EMBL/GenBank/DDBJ databases">
        <title>Phylogeny of dyella-like bacteria.</title>
        <authorList>
            <person name="Fu J."/>
        </authorList>
    </citation>
    <scope>NUCLEOTIDE SEQUENCE [LARGE SCALE GENOMIC DNA]</scope>
    <source>
        <strain evidence="1 2">THG-B117</strain>
    </source>
</reference>
<dbReference type="EMBL" id="JADIKC010000005">
    <property type="protein sequence ID" value="MBM7122126.1"/>
    <property type="molecule type" value="Genomic_DNA"/>
</dbReference>
<comment type="caution">
    <text evidence="1">The sequence shown here is derived from an EMBL/GenBank/DDBJ whole genome shotgun (WGS) entry which is preliminary data.</text>
</comment>
<proteinExistence type="predicted"/>
<name>A0ABS2JSY7_9GAMM</name>
<accession>A0ABS2JSY7</accession>
<keyword evidence="2" id="KW-1185">Reference proteome</keyword>
<sequence length="206" mass="23068">MNQPADDVDHALAIVDHALRTSFPENYWKRCAYAAAGLHLILARRGINAEFLSGDVLSFTLSADRRHPQMQGYGNATNGAPTHFWVETADDLLDLGVHYLPRESSQPIVAMPIIRWSLREPLPHYLRYRKVGRAAVMRPDPLIAERMENFLGQCGRHDHSLDSNVSLPTWTLTGRAGLHAAAQRGDVWARGAGHFEGWVDPSRLPF</sequence>